<accession>A0AAN7Y026</accession>
<dbReference type="AlphaFoldDB" id="A0AAN7Y026"/>
<name>A0AAN7Y026_ELEMC</name>
<sequence>MLQAPRLVGLQSPAAAREGFKHLPSENKQELTVEPDHSQILWQIHQLAADVICIRDYGNLSMSGKQPNLVSDGRSSFSICFPGGTWDLVGPGMEVYRENCTNTLIHMITPSLWIHVSHLYFRVESERDYEH</sequence>
<dbReference type="Proteomes" id="UP001346869">
    <property type="component" value="Unassembled WGS sequence"/>
</dbReference>
<protein>
    <submittedName>
        <fullName evidence="1">Uncharacterized protein</fullName>
    </submittedName>
</protein>
<proteinExistence type="predicted"/>
<gene>
    <name evidence="1" type="ORF">PBY51_024737</name>
</gene>
<organism evidence="1 2">
    <name type="scientific">Eleginops maclovinus</name>
    <name type="common">Patagonian blennie</name>
    <name type="synonym">Eleginus maclovinus</name>
    <dbReference type="NCBI Taxonomy" id="56733"/>
    <lineage>
        <taxon>Eukaryota</taxon>
        <taxon>Metazoa</taxon>
        <taxon>Chordata</taxon>
        <taxon>Craniata</taxon>
        <taxon>Vertebrata</taxon>
        <taxon>Euteleostomi</taxon>
        <taxon>Actinopterygii</taxon>
        <taxon>Neopterygii</taxon>
        <taxon>Teleostei</taxon>
        <taxon>Neoteleostei</taxon>
        <taxon>Acanthomorphata</taxon>
        <taxon>Eupercaria</taxon>
        <taxon>Perciformes</taxon>
        <taxon>Notothenioidei</taxon>
        <taxon>Eleginopidae</taxon>
        <taxon>Eleginops</taxon>
    </lineage>
</organism>
<dbReference type="EMBL" id="JAUZQC010000006">
    <property type="protein sequence ID" value="KAK5870075.1"/>
    <property type="molecule type" value="Genomic_DNA"/>
</dbReference>
<keyword evidence="2" id="KW-1185">Reference proteome</keyword>
<reference evidence="1 2" key="2">
    <citation type="journal article" date="2023" name="Mol. Biol. Evol.">
        <title>Genomics of Secondarily Temperate Adaptation in the Only Non-Antarctic Icefish.</title>
        <authorList>
            <person name="Rivera-Colon A.G."/>
            <person name="Rayamajhi N."/>
            <person name="Minhas B.F."/>
            <person name="Madrigal G."/>
            <person name="Bilyk K.T."/>
            <person name="Yoon V."/>
            <person name="Hune M."/>
            <person name="Gregory S."/>
            <person name="Cheng C.H.C."/>
            <person name="Catchen J.M."/>
        </authorList>
    </citation>
    <scope>NUCLEOTIDE SEQUENCE [LARGE SCALE GENOMIC DNA]</scope>
    <source>
        <strain evidence="1">JMC-PN-2008</strain>
    </source>
</reference>
<evidence type="ECO:0000313" key="2">
    <source>
        <dbReference type="Proteomes" id="UP001346869"/>
    </source>
</evidence>
<reference evidence="1 2" key="1">
    <citation type="journal article" date="2023" name="Genes (Basel)">
        <title>Chromosome-Level Genome Assembly and Circadian Gene Repertoire of the Patagonia Blennie Eleginops maclovinus-The Closest Ancestral Proxy of Antarctic Cryonotothenioids.</title>
        <authorList>
            <person name="Cheng C.C."/>
            <person name="Rivera-Colon A.G."/>
            <person name="Minhas B.F."/>
            <person name="Wilson L."/>
            <person name="Rayamajhi N."/>
            <person name="Vargas-Chacoff L."/>
            <person name="Catchen J.M."/>
        </authorList>
    </citation>
    <scope>NUCLEOTIDE SEQUENCE [LARGE SCALE GENOMIC DNA]</scope>
    <source>
        <strain evidence="1">JMC-PN-2008</strain>
    </source>
</reference>
<comment type="caution">
    <text evidence="1">The sequence shown here is derived from an EMBL/GenBank/DDBJ whole genome shotgun (WGS) entry which is preliminary data.</text>
</comment>
<evidence type="ECO:0000313" key="1">
    <source>
        <dbReference type="EMBL" id="KAK5870075.1"/>
    </source>
</evidence>